<sequence precursor="true">MPETDIPMSRSAPTFRRRADTTWLAAALLLAAGGAIRAEPTHYPLTIENCGATTTVKAAPQRVVSVGQTQTEILYALGLADRVVGTAVWFGPVAKPYEAMNARVTRLADNSPSFEAVLGEAPDLVTATFAWHIGPHGAVARREQFSDLGVPVYVSPADCVGKDNSAPGDGVRTRPFAMELVYRNIRELGQLFDVSPRAEALVADLTAREDAAAASMAGRPARDLPVVVWFSSRDVKGDAFVAGAKGVPAYLLDKLRARNVITTDEEWPLVGWESIAAADPAVIVLVRMDRRLFPADDVAAKLDFLRTDPVASRLTAVRENRIVVMDVAATRPGLGTIDGIGALADDLKALGLAR</sequence>
<proteinExistence type="predicted"/>
<protein>
    <submittedName>
        <fullName evidence="2">ABC-type transporter, periplasmic subunit</fullName>
    </submittedName>
</protein>
<dbReference type="Pfam" id="PF01497">
    <property type="entry name" value="Peripla_BP_2"/>
    <property type="match status" value="1"/>
</dbReference>
<reference evidence="2 3" key="1">
    <citation type="submission" date="2011-09" db="EMBL/GenBank/DDBJ databases">
        <title>The draft genome of Methylobacterium extorquens DSM 13060.</title>
        <authorList>
            <consortium name="US DOE Joint Genome Institute (JGI-PGF)"/>
            <person name="Lucas S."/>
            <person name="Han J."/>
            <person name="Lapidus A."/>
            <person name="Cheng J.-F."/>
            <person name="Goodwin L."/>
            <person name="Pitluck S."/>
            <person name="Peters L."/>
            <person name="Land M.L."/>
            <person name="Hauser L."/>
            <person name="Koskimaki J."/>
            <person name="Halonen O."/>
            <person name="Pirttila A."/>
            <person name="Frank C."/>
            <person name="Woyke T.J."/>
        </authorList>
    </citation>
    <scope>NUCLEOTIDE SEQUENCE [LARGE SCALE GENOMIC DNA]</scope>
    <source>
        <strain evidence="2 3">DSM 13060</strain>
    </source>
</reference>
<dbReference type="InterPro" id="IPR002491">
    <property type="entry name" value="ABC_transptr_periplasmic_BD"/>
</dbReference>
<name>H1KCW4_METEX</name>
<dbReference type="PATRIC" id="fig|882800.3.peg.455"/>
<dbReference type="Gene3D" id="3.40.50.1980">
    <property type="entry name" value="Nitrogenase molybdenum iron protein domain"/>
    <property type="match status" value="2"/>
</dbReference>
<evidence type="ECO:0000313" key="2">
    <source>
        <dbReference type="EMBL" id="EHP94651.1"/>
    </source>
</evidence>
<dbReference type="PANTHER" id="PTHR30535">
    <property type="entry name" value="VITAMIN B12-BINDING PROTEIN"/>
    <property type="match status" value="1"/>
</dbReference>
<dbReference type="PROSITE" id="PS50983">
    <property type="entry name" value="FE_B12_PBP"/>
    <property type="match status" value="1"/>
</dbReference>
<accession>H1KCW4</accession>
<dbReference type="SUPFAM" id="SSF53807">
    <property type="entry name" value="Helical backbone' metal receptor"/>
    <property type="match status" value="1"/>
</dbReference>
<dbReference type="EMBL" id="AGJK01000006">
    <property type="protein sequence ID" value="EHP94651.1"/>
    <property type="molecule type" value="Genomic_DNA"/>
</dbReference>
<feature type="domain" description="Fe/B12 periplasmic-binding" evidence="1">
    <location>
        <begin position="62"/>
        <end position="354"/>
    </location>
</feature>
<dbReference type="AlphaFoldDB" id="H1KCW4"/>
<dbReference type="InterPro" id="IPR050902">
    <property type="entry name" value="ABC_Transporter_SBP"/>
</dbReference>
<evidence type="ECO:0000313" key="3">
    <source>
        <dbReference type="Proteomes" id="UP000004382"/>
    </source>
</evidence>
<dbReference type="Proteomes" id="UP000004382">
    <property type="component" value="Unassembled WGS sequence"/>
</dbReference>
<dbReference type="PANTHER" id="PTHR30535:SF7">
    <property type="entry name" value="IRON(III) DICITRATE-BINDING PROTEIN"/>
    <property type="match status" value="1"/>
</dbReference>
<organism evidence="2 3">
    <name type="scientific">Methylorubrum extorquens DSM 13060</name>
    <dbReference type="NCBI Taxonomy" id="882800"/>
    <lineage>
        <taxon>Bacteria</taxon>
        <taxon>Pseudomonadati</taxon>
        <taxon>Pseudomonadota</taxon>
        <taxon>Alphaproteobacteria</taxon>
        <taxon>Hyphomicrobiales</taxon>
        <taxon>Methylobacteriaceae</taxon>
        <taxon>Methylorubrum</taxon>
    </lineage>
</organism>
<comment type="caution">
    <text evidence="2">The sequence shown here is derived from an EMBL/GenBank/DDBJ whole genome shotgun (WGS) entry which is preliminary data.</text>
</comment>
<gene>
    <name evidence="2" type="ORF">MetexDRAFT_0476</name>
</gene>
<evidence type="ECO:0000259" key="1">
    <source>
        <dbReference type="PROSITE" id="PS50983"/>
    </source>
</evidence>